<dbReference type="Proteomes" id="UP000094291">
    <property type="component" value="Unassembled WGS sequence"/>
</dbReference>
<dbReference type="Gene3D" id="3.90.1590.10">
    <property type="entry name" value="glutathione-dependent formaldehyde- activating enzyme (gfa)"/>
    <property type="match status" value="1"/>
</dbReference>
<dbReference type="InterPro" id="IPR011057">
    <property type="entry name" value="Mss4-like_sf"/>
</dbReference>
<name>A0A1E2VCA8_9GAMM</name>
<proteinExistence type="inferred from homology"/>
<comment type="caution">
    <text evidence="6">The sequence shown here is derived from an EMBL/GenBank/DDBJ whole genome shotgun (WGS) entry which is preliminary data.</text>
</comment>
<accession>A0A1E2VCA8</accession>
<dbReference type="GO" id="GO:0046872">
    <property type="term" value="F:metal ion binding"/>
    <property type="evidence" value="ECO:0007669"/>
    <property type="project" value="UniProtKB-KW"/>
</dbReference>
<dbReference type="OrthoDB" id="9786619at2"/>
<sequence length="130" mass="14624">MIKGSCLCQSVQYSISGAVGDIIHCHCETCRKAHASAFSSVSRVEDGDFTMTHGQEMLKCYESSPGKFRYFCRVCGSQIYAKRENTQHVILRLGTLDDDPEAKEVGHIWVSDKARWYTVTGDLPQHDTFN</sequence>
<dbReference type="PANTHER" id="PTHR33337:SF40">
    <property type="entry name" value="CENP-V_GFA DOMAIN-CONTAINING PROTEIN-RELATED"/>
    <property type="match status" value="1"/>
</dbReference>
<dbReference type="RefSeq" id="WP_068999578.1">
    <property type="nucleotide sequence ID" value="NZ_MDTQ01000001.1"/>
</dbReference>
<keyword evidence="7" id="KW-1185">Reference proteome</keyword>
<dbReference type="GO" id="GO:0016846">
    <property type="term" value="F:carbon-sulfur lyase activity"/>
    <property type="evidence" value="ECO:0007669"/>
    <property type="project" value="InterPro"/>
</dbReference>
<evidence type="ECO:0000256" key="3">
    <source>
        <dbReference type="ARBA" id="ARBA00022833"/>
    </source>
</evidence>
<keyword evidence="2" id="KW-0479">Metal-binding</keyword>
<dbReference type="PANTHER" id="PTHR33337">
    <property type="entry name" value="GFA DOMAIN-CONTAINING PROTEIN"/>
    <property type="match status" value="1"/>
</dbReference>
<evidence type="ECO:0000313" key="6">
    <source>
        <dbReference type="EMBL" id="ODC04594.1"/>
    </source>
</evidence>
<keyword evidence="3" id="KW-0862">Zinc</keyword>
<keyword evidence="4" id="KW-0456">Lyase</keyword>
<reference evidence="6 7" key="1">
    <citation type="submission" date="2016-08" db="EMBL/GenBank/DDBJ databases">
        <authorList>
            <person name="Seilhamer J.J."/>
        </authorList>
    </citation>
    <scope>NUCLEOTIDE SEQUENCE [LARGE SCALE GENOMIC DNA]</scope>
    <source>
        <strain evidence="6 7">PH27A</strain>
    </source>
</reference>
<feature type="domain" description="CENP-V/GFA" evidence="5">
    <location>
        <begin position="2"/>
        <end position="110"/>
    </location>
</feature>
<dbReference type="SUPFAM" id="SSF51316">
    <property type="entry name" value="Mss4-like"/>
    <property type="match status" value="1"/>
</dbReference>
<dbReference type="InterPro" id="IPR006913">
    <property type="entry name" value="CENP-V/GFA"/>
</dbReference>
<gene>
    <name evidence="6" type="ORF">BFW38_14710</name>
</gene>
<dbReference type="PROSITE" id="PS51891">
    <property type="entry name" value="CENP_V_GFA"/>
    <property type="match status" value="1"/>
</dbReference>
<dbReference type="Pfam" id="PF04828">
    <property type="entry name" value="GFA"/>
    <property type="match status" value="1"/>
</dbReference>
<dbReference type="EMBL" id="MDTQ01000001">
    <property type="protein sequence ID" value="ODC04594.1"/>
    <property type="molecule type" value="Genomic_DNA"/>
</dbReference>
<evidence type="ECO:0000256" key="1">
    <source>
        <dbReference type="ARBA" id="ARBA00005495"/>
    </source>
</evidence>
<dbReference type="STRING" id="197479.BFW38_14710"/>
<evidence type="ECO:0000313" key="7">
    <source>
        <dbReference type="Proteomes" id="UP000094291"/>
    </source>
</evidence>
<protein>
    <recommendedName>
        <fullName evidence="5">CENP-V/GFA domain-containing protein</fullName>
    </recommendedName>
</protein>
<evidence type="ECO:0000256" key="2">
    <source>
        <dbReference type="ARBA" id="ARBA00022723"/>
    </source>
</evidence>
<evidence type="ECO:0000259" key="5">
    <source>
        <dbReference type="PROSITE" id="PS51891"/>
    </source>
</evidence>
<dbReference type="AlphaFoldDB" id="A0A1E2VCA8"/>
<comment type="similarity">
    <text evidence="1">Belongs to the Gfa family.</text>
</comment>
<evidence type="ECO:0000256" key="4">
    <source>
        <dbReference type="ARBA" id="ARBA00023239"/>
    </source>
</evidence>
<organism evidence="6 7">
    <name type="scientific">Terasakiispira papahanaumokuakeensis</name>
    <dbReference type="NCBI Taxonomy" id="197479"/>
    <lineage>
        <taxon>Bacteria</taxon>
        <taxon>Pseudomonadati</taxon>
        <taxon>Pseudomonadota</taxon>
        <taxon>Gammaproteobacteria</taxon>
        <taxon>Oceanospirillales</taxon>
        <taxon>Terasakiispira</taxon>
    </lineage>
</organism>